<keyword evidence="9" id="KW-0472">Membrane</keyword>
<evidence type="ECO:0000256" key="1">
    <source>
        <dbReference type="ARBA" id="ARBA00004251"/>
    </source>
</evidence>
<keyword evidence="10" id="KW-0675">Receptor</keyword>
<evidence type="ECO:0000256" key="9">
    <source>
        <dbReference type="ARBA" id="ARBA00023136"/>
    </source>
</evidence>
<organism evidence="14 15">
    <name type="scientific">Xanthoceras sorbifolium</name>
    <dbReference type="NCBI Taxonomy" id="99658"/>
    <lineage>
        <taxon>Eukaryota</taxon>
        <taxon>Viridiplantae</taxon>
        <taxon>Streptophyta</taxon>
        <taxon>Embryophyta</taxon>
        <taxon>Tracheophyta</taxon>
        <taxon>Spermatophyta</taxon>
        <taxon>Magnoliopsida</taxon>
        <taxon>eudicotyledons</taxon>
        <taxon>Gunneridae</taxon>
        <taxon>Pentapetalae</taxon>
        <taxon>rosids</taxon>
        <taxon>malvids</taxon>
        <taxon>Sapindales</taxon>
        <taxon>Sapindaceae</taxon>
        <taxon>Xanthoceroideae</taxon>
        <taxon>Xanthoceras</taxon>
    </lineage>
</organism>
<keyword evidence="3" id="KW-1003">Cell membrane</keyword>
<evidence type="ECO:0000259" key="13">
    <source>
        <dbReference type="Pfam" id="PF08263"/>
    </source>
</evidence>
<sequence>MSGRSLQLAFLFILLSLTTKSAFVISSEVGDAHIKCIERERHALLMIKQSLIDEYGHLSSWGNEENKKDFCKWRGVGCSNQTGRVAKLNLQVTSFFDIPVMSLKGNISSFLIELKHLNYLDMSFNDFGGQQIPEFIGSLNKLRLLGLSAANFSGRVPYQLGNLSRLQSLDLSNNFGMYAEKLEWLSHLSNLRHLHIDNVQLTKAVDWLQVVSELPYLNELQSRCLVTLDLSNNKIQGPIPDYALWNMSSLLYLDLTENGITGIPRSFGNLCRLKTLTLERNNLTGELPELFLNLSAGCTKSTLQVLTLNNNMLSGSLPDFTLFSSLRELYLYENRLNGSFPNSFAQFSGITILDLSSNQLVGSLPDYFSVLTSMAALDVSRNRLNGTLPETYMGNPELCGDPLPNKCRDNEPPQPPAATLHENEDGFETRGFYVSMILGFITGFWGVCAEAKQPTGHMHVSVCYLDFTSPL</sequence>
<dbReference type="Pfam" id="PF08263">
    <property type="entry name" value="LRRNT_2"/>
    <property type="match status" value="1"/>
</dbReference>
<comment type="caution">
    <text evidence="14">The sequence shown here is derived from an EMBL/GenBank/DDBJ whole genome shotgun (WGS) entry which is preliminary data.</text>
</comment>
<dbReference type="InterPro" id="IPR032675">
    <property type="entry name" value="LRR_dom_sf"/>
</dbReference>
<dbReference type="SMART" id="SM00369">
    <property type="entry name" value="LRR_TYP"/>
    <property type="match status" value="4"/>
</dbReference>
<name>A0ABQ8H706_9ROSI</name>
<evidence type="ECO:0000313" key="14">
    <source>
        <dbReference type="EMBL" id="KAH7549700.1"/>
    </source>
</evidence>
<dbReference type="PANTHER" id="PTHR48063">
    <property type="entry name" value="LRR RECEPTOR-LIKE KINASE"/>
    <property type="match status" value="1"/>
</dbReference>
<dbReference type="PANTHER" id="PTHR48063:SF101">
    <property type="entry name" value="LRR RECEPTOR-LIKE SERINE_THREONINE-PROTEIN KINASE FLS2"/>
    <property type="match status" value="1"/>
</dbReference>
<evidence type="ECO:0000256" key="5">
    <source>
        <dbReference type="ARBA" id="ARBA00022692"/>
    </source>
</evidence>
<comment type="subcellular location">
    <subcellularLocation>
        <location evidence="1">Cell membrane</location>
        <topology evidence="1">Single-pass type I membrane protein</topology>
    </subcellularLocation>
</comment>
<proteinExistence type="inferred from homology"/>
<dbReference type="InterPro" id="IPR003591">
    <property type="entry name" value="Leu-rich_rpt_typical-subtyp"/>
</dbReference>
<evidence type="ECO:0000256" key="3">
    <source>
        <dbReference type="ARBA" id="ARBA00022475"/>
    </source>
</evidence>
<evidence type="ECO:0000256" key="6">
    <source>
        <dbReference type="ARBA" id="ARBA00022729"/>
    </source>
</evidence>
<feature type="domain" description="Leucine-rich repeat-containing N-terminal plant-type" evidence="13">
    <location>
        <begin position="39"/>
        <end position="79"/>
    </location>
</feature>
<dbReference type="SUPFAM" id="SSF52058">
    <property type="entry name" value="L domain-like"/>
    <property type="match status" value="1"/>
</dbReference>
<dbReference type="Gene3D" id="3.80.10.10">
    <property type="entry name" value="Ribonuclease Inhibitor"/>
    <property type="match status" value="3"/>
</dbReference>
<dbReference type="EMBL" id="JAFEMO010000013">
    <property type="protein sequence ID" value="KAH7549700.1"/>
    <property type="molecule type" value="Genomic_DNA"/>
</dbReference>
<evidence type="ECO:0000256" key="12">
    <source>
        <dbReference type="SAM" id="SignalP"/>
    </source>
</evidence>
<dbReference type="InterPro" id="IPR001611">
    <property type="entry name" value="Leu-rich_rpt"/>
</dbReference>
<evidence type="ECO:0000313" key="15">
    <source>
        <dbReference type="Proteomes" id="UP000827721"/>
    </source>
</evidence>
<evidence type="ECO:0000256" key="4">
    <source>
        <dbReference type="ARBA" id="ARBA00022614"/>
    </source>
</evidence>
<dbReference type="Pfam" id="PF00560">
    <property type="entry name" value="LRR_1"/>
    <property type="match status" value="1"/>
</dbReference>
<dbReference type="Proteomes" id="UP000827721">
    <property type="component" value="Unassembled WGS sequence"/>
</dbReference>
<evidence type="ECO:0000256" key="11">
    <source>
        <dbReference type="ARBA" id="ARBA00023180"/>
    </source>
</evidence>
<protein>
    <recommendedName>
        <fullName evidence="13">Leucine-rich repeat-containing N-terminal plant-type domain-containing protein</fullName>
    </recommendedName>
</protein>
<evidence type="ECO:0000256" key="10">
    <source>
        <dbReference type="ARBA" id="ARBA00023170"/>
    </source>
</evidence>
<keyword evidence="7" id="KW-0677">Repeat</keyword>
<gene>
    <name evidence="14" type="ORF">JRO89_XS13G0068400</name>
</gene>
<dbReference type="InterPro" id="IPR046956">
    <property type="entry name" value="RLP23-like"/>
</dbReference>
<evidence type="ECO:0000256" key="2">
    <source>
        <dbReference type="ARBA" id="ARBA00009592"/>
    </source>
</evidence>
<keyword evidence="8" id="KW-1133">Transmembrane helix</keyword>
<evidence type="ECO:0000256" key="7">
    <source>
        <dbReference type="ARBA" id="ARBA00022737"/>
    </source>
</evidence>
<feature type="signal peptide" evidence="12">
    <location>
        <begin position="1"/>
        <end position="22"/>
    </location>
</feature>
<keyword evidence="6 12" id="KW-0732">Signal</keyword>
<keyword evidence="15" id="KW-1185">Reference proteome</keyword>
<reference evidence="14 15" key="1">
    <citation type="submission" date="2021-02" db="EMBL/GenBank/DDBJ databases">
        <title>Plant Genome Project.</title>
        <authorList>
            <person name="Zhang R.-G."/>
        </authorList>
    </citation>
    <scope>NUCLEOTIDE SEQUENCE [LARGE SCALE GENOMIC DNA]</scope>
    <source>
        <tissue evidence="14">Leaves</tissue>
    </source>
</reference>
<dbReference type="InterPro" id="IPR013210">
    <property type="entry name" value="LRR_N_plant-typ"/>
</dbReference>
<feature type="chain" id="PRO_5045831660" description="Leucine-rich repeat-containing N-terminal plant-type domain-containing protein" evidence="12">
    <location>
        <begin position="23"/>
        <end position="471"/>
    </location>
</feature>
<accession>A0ABQ8H706</accession>
<comment type="similarity">
    <text evidence="2">Belongs to the RLP family.</text>
</comment>
<keyword evidence="11" id="KW-0325">Glycoprotein</keyword>
<evidence type="ECO:0000256" key="8">
    <source>
        <dbReference type="ARBA" id="ARBA00022989"/>
    </source>
</evidence>
<dbReference type="Pfam" id="PF13855">
    <property type="entry name" value="LRR_8"/>
    <property type="match status" value="2"/>
</dbReference>
<keyword evidence="5" id="KW-0812">Transmembrane</keyword>
<keyword evidence="4" id="KW-0433">Leucine-rich repeat</keyword>